<feature type="transmembrane region" description="Helical" evidence="2">
    <location>
        <begin position="427"/>
        <end position="445"/>
    </location>
</feature>
<feature type="transmembrane region" description="Helical" evidence="2">
    <location>
        <begin position="778"/>
        <end position="798"/>
    </location>
</feature>
<feature type="transmembrane region" description="Helical" evidence="2">
    <location>
        <begin position="756"/>
        <end position="772"/>
    </location>
</feature>
<feature type="transmembrane region" description="Helical" evidence="2">
    <location>
        <begin position="976"/>
        <end position="997"/>
    </location>
</feature>
<feature type="transmembrane region" description="Helical" evidence="2">
    <location>
        <begin position="64"/>
        <end position="81"/>
    </location>
</feature>
<dbReference type="Proteomes" id="UP001152797">
    <property type="component" value="Unassembled WGS sequence"/>
</dbReference>
<keyword evidence="2" id="KW-1133">Transmembrane helix</keyword>
<keyword evidence="2" id="KW-0812">Transmembrane</keyword>
<gene>
    <name evidence="3" type="ORF">C1SCF055_LOCUS88</name>
</gene>
<feature type="transmembrane region" description="Helical" evidence="2">
    <location>
        <begin position="145"/>
        <end position="164"/>
    </location>
</feature>
<feature type="transmembrane region" description="Helical" evidence="2">
    <location>
        <begin position="920"/>
        <end position="939"/>
    </location>
</feature>
<feature type="transmembrane region" description="Helical" evidence="2">
    <location>
        <begin position="892"/>
        <end position="914"/>
    </location>
</feature>
<feature type="transmembrane region" description="Helical" evidence="2">
    <location>
        <begin position="396"/>
        <end position="415"/>
    </location>
</feature>
<dbReference type="EMBL" id="CAMXCT030000001">
    <property type="protein sequence ID" value="CAL4758810.1"/>
    <property type="molecule type" value="Genomic_DNA"/>
</dbReference>
<evidence type="ECO:0000256" key="2">
    <source>
        <dbReference type="SAM" id="Phobius"/>
    </source>
</evidence>
<reference evidence="3" key="1">
    <citation type="submission" date="2022-10" db="EMBL/GenBank/DDBJ databases">
        <authorList>
            <person name="Chen Y."/>
            <person name="Dougan E. K."/>
            <person name="Chan C."/>
            <person name="Rhodes N."/>
            <person name="Thang M."/>
        </authorList>
    </citation>
    <scope>NUCLEOTIDE SEQUENCE</scope>
</reference>
<accession>A0A9P1BFE1</accession>
<evidence type="ECO:0000256" key="1">
    <source>
        <dbReference type="SAM" id="MobiDB-lite"/>
    </source>
</evidence>
<evidence type="ECO:0000313" key="4">
    <source>
        <dbReference type="EMBL" id="CAL1124873.1"/>
    </source>
</evidence>
<feature type="transmembrane region" description="Helical" evidence="2">
    <location>
        <begin position="685"/>
        <end position="718"/>
    </location>
</feature>
<feature type="compositionally biased region" description="Low complexity" evidence="1">
    <location>
        <begin position="948"/>
        <end position="959"/>
    </location>
</feature>
<dbReference type="InterPro" id="IPR045723">
    <property type="entry name" value="DUF6077"/>
</dbReference>
<feature type="transmembrane region" description="Helical" evidence="2">
    <location>
        <begin position="596"/>
        <end position="615"/>
    </location>
</feature>
<organism evidence="3">
    <name type="scientific">Cladocopium goreaui</name>
    <dbReference type="NCBI Taxonomy" id="2562237"/>
    <lineage>
        <taxon>Eukaryota</taxon>
        <taxon>Sar</taxon>
        <taxon>Alveolata</taxon>
        <taxon>Dinophyceae</taxon>
        <taxon>Suessiales</taxon>
        <taxon>Symbiodiniaceae</taxon>
        <taxon>Cladocopium</taxon>
    </lineage>
</organism>
<feature type="transmembrane region" description="Helical" evidence="2">
    <location>
        <begin position="279"/>
        <end position="300"/>
    </location>
</feature>
<protein>
    <submittedName>
        <fullName evidence="3">Uncharacterized protein</fullName>
    </submittedName>
</protein>
<name>A0A9P1BFE1_9DINO</name>
<feature type="transmembrane region" description="Helical" evidence="2">
    <location>
        <begin position="7"/>
        <end position="25"/>
    </location>
</feature>
<feature type="transmembrane region" description="Helical" evidence="2">
    <location>
        <begin position="810"/>
        <end position="831"/>
    </location>
</feature>
<feature type="transmembrane region" description="Helical" evidence="2">
    <location>
        <begin position="170"/>
        <end position="189"/>
    </location>
</feature>
<feature type="transmembrane region" description="Helical" evidence="2">
    <location>
        <begin position="327"/>
        <end position="352"/>
    </location>
</feature>
<keyword evidence="5" id="KW-1185">Reference proteome</keyword>
<feature type="transmembrane region" description="Helical" evidence="2">
    <location>
        <begin position="210"/>
        <end position="230"/>
    </location>
</feature>
<feature type="region of interest" description="Disordered" evidence="1">
    <location>
        <begin position="948"/>
        <end position="968"/>
    </location>
</feature>
<keyword evidence="2" id="KW-0472">Membrane</keyword>
<sequence>MAVPQNMRVYASIAGLVVAGAFLFSGDIRQAWWLLVPWLVFATWQQWSAFDLPERFITSKTSEAVLWLLALAAVTIALVAHRPNIDDSYYLALATGAADHPEWAIYGFDPMYGTDAQAMRPPYYRVLSIELLAAAVSWLFSIPSIFFMHIVFASFAALLIPLASARLLRLLSPTLWLWCTVALMVFLVVDGTAPTSYGNMSLVRIHQGKSLMLMVVLPLTVAYSLELMRGGGLRSWVLLAASLIFALGCSPTAMVLFPAVSGLTLLAAWRPSWEATKRLLAGVATAIYPVAVALLLIRLASQLPVVESNWKESAGDATNYAYLMNYMYLQVFGGGLFGALVLWIIAAGWVFFESTIARRVALLLSLGCLLVFYNPWMAMVASGHPSLISTYWRVLWIIPFPSMLAMTLMAGLALLGPGARFAERMGVFVAAIVIFVVVFPGRSALSAANSTEVRPPGLKVDENYAVAERLAEIAGEPDQFIAPEGVAGWVTTMHHHPFPLANRIRYLRAYGGNVSRDEMLQRFYLQRYIAGEVRLENAEEFFRAGLVSYPQLKAVCLSTEAEWLTEAEDILTEAGGESVSDPSGVQSSSSGGRNRLIALCTLALAVLVTLPPALFPAEQVIKKYRVLDTSWQLSMPMLLGEGKLSGRDFIYTYGPVYQFTQSLGLVIPPGDLASVSRFRSVPEQLIVLFTLWWALGLTGASVGYRSVVFLLWCVFLAAPGEYSALQIKPMAGVPAAALCGVLLGRRVVKSAAAGRITLWLVWGIGPPLLTLYSFDFGVIFTATLLGTAIVHAIDVRYLESTTARRSWVDALGGAVCSVLGMLLLLGGTQLLPGWSNYTPHMFELVTAYGNAMALGAKPGALVTLALVFCVCGGFLLYALWRSPKPDAEGDTSFATRTAMLAVACFSLLMVRYGLTRTDWFHVYTAIVPAMFLFGCLLPARLYAKQETASEPSTSEAASESNEEATSKKEPAPLAPYALPVVVLIVPMLIGPLAPAFVPGWKVRLAAMSRFSPAAAEIKITDETLAEATAAGGSLPNQSLFVWPFGVELNLLAGKDNPSYTLQSAEGAIGGLEQETLTRLQASEAVAGLLYLDAGTDTNLSRTSEIVRYLLDGYELSHAPQPGFALLRPVSQEGTWTETEIELPVPKPAFVPGQGTAIQIPLEGVDCRVSDILVAEIQIAKTSTFPVGKPGICFAVLFLEDDTPLPVQLQVQPDGKSHTVLISGLDLTDPRCLSHFVPERTWRTTERVKMIQIGWQPHDVLSKAPAEIRLERLAVLEREGAETKDTPLAEEENPEVWEWCFGPLPAVPQ</sequence>
<feature type="transmembrane region" description="Helical" evidence="2">
    <location>
        <begin position="359"/>
        <end position="376"/>
    </location>
</feature>
<feature type="transmembrane region" description="Helical" evidence="2">
    <location>
        <begin position="236"/>
        <end position="267"/>
    </location>
</feature>
<dbReference type="Pfam" id="PF19554">
    <property type="entry name" value="DUF6077"/>
    <property type="match status" value="1"/>
</dbReference>
<evidence type="ECO:0000313" key="3">
    <source>
        <dbReference type="EMBL" id="CAI3971498.1"/>
    </source>
</evidence>
<reference evidence="4" key="2">
    <citation type="submission" date="2024-04" db="EMBL/GenBank/DDBJ databases">
        <authorList>
            <person name="Chen Y."/>
            <person name="Shah S."/>
            <person name="Dougan E. K."/>
            <person name="Thang M."/>
            <person name="Chan C."/>
        </authorList>
    </citation>
    <scope>NUCLEOTIDE SEQUENCE [LARGE SCALE GENOMIC DNA]</scope>
</reference>
<dbReference type="EMBL" id="CAMXCT020000001">
    <property type="protein sequence ID" value="CAL1124873.1"/>
    <property type="molecule type" value="Genomic_DNA"/>
</dbReference>
<proteinExistence type="predicted"/>
<feature type="transmembrane region" description="Helical" evidence="2">
    <location>
        <begin position="724"/>
        <end position="744"/>
    </location>
</feature>
<comment type="caution">
    <text evidence="3">The sequence shown here is derived from an EMBL/GenBank/DDBJ whole genome shotgun (WGS) entry which is preliminary data.</text>
</comment>
<dbReference type="EMBL" id="CAMXCT010000001">
    <property type="protein sequence ID" value="CAI3971498.1"/>
    <property type="molecule type" value="Genomic_DNA"/>
</dbReference>
<evidence type="ECO:0000313" key="5">
    <source>
        <dbReference type="Proteomes" id="UP001152797"/>
    </source>
</evidence>
<feature type="transmembrane region" description="Helical" evidence="2">
    <location>
        <begin position="860"/>
        <end position="880"/>
    </location>
</feature>